<dbReference type="InterPro" id="IPR058792">
    <property type="entry name" value="Beta-barrel_RND_2"/>
</dbReference>
<dbReference type="PANTHER" id="PTHR30469:SF15">
    <property type="entry name" value="HLYD FAMILY OF SECRETION PROTEINS"/>
    <property type="match status" value="1"/>
</dbReference>
<feature type="domain" description="Multidrug resistance protein MdtA-like C-terminal permuted SH3" evidence="4">
    <location>
        <begin position="336"/>
        <end position="396"/>
    </location>
</feature>
<evidence type="ECO:0000313" key="6">
    <source>
        <dbReference type="EMBL" id="SFS05585.1"/>
    </source>
</evidence>
<reference evidence="6 7" key="1">
    <citation type="submission" date="2016-10" db="EMBL/GenBank/DDBJ databases">
        <authorList>
            <person name="de Groot N.N."/>
        </authorList>
    </citation>
    <scope>NUCLEOTIDE SEQUENCE [LARGE SCALE GENOMIC DNA]</scope>
    <source>
        <strain evidence="6 7">DSM 21001</strain>
    </source>
</reference>
<dbReference type="Pfam" id="PF25967">
    <property type="entry name" value="RND-MFP_C"/>
    <property type="match status" value="1"/>
</dbReference>
<dbReference type="PANTHER" id="PTHR30469">
    <property type="entry name" value="MULTIDRUG RESISTANCE PROTEIN MDTA"/>
    <property type="match status" value="1"/>
</dbReference>
<dbReference type="Proteomes" id="UP000199024">
    <property type="component" value="Unassembled WGS sequence"/>
</dbReference>
<evidence type="ECO:0000259" key="4">
    <source>
        <dbReference type="Pfam" id="PF25967"/>
    </source>
</evidence>
<dbReference type="GO" id="GO:0015562">
    <property type="term" value="F:efflux transmembrane transporter activity"/>
    <property type="evidence" value="ECO:0007669"/>
    <property type="project" value="TreeGrafter"/>
</dbReference>
<feature type="region of interest" description="Disordered" evidence="2">
    <location>
        <begin position="406"/>
        <end position="430"/>
    </location>
</feature>
<evidence type="ECO:0000256" key="1">
    <source>
        <dbReference type="ARBA" id="ARBA00009477"/>
    </source>
</evidence>
<proteinExistence type="inferred from homology"/>
<organism evidence="6 7">
    <name type="scientific">Granulicella pectinivorans</name>
    <dbReference type="NCBI Taxonomy" id="474950"/>
    <lineage>
        <taxon>Bacteria</taxon>
        <taxon>Pseudomonadati</taxon>
        <taxon>Acidobacteriota</taxon>
        <taxon>Terriglobia</taxon>
        <taxon>Terriglobales</taxon>
        <taxon>Acidobacteriaceae</taxon>
        <taxon>Granulicella</taxon>
    </lineage>
</organism>
<dbReference type="AlphaFoldDB" id="A0A1I6LQ23"/>
<evidence type="ECO:0000259" key="5">
    <source>
        <dbReference type="Pfam" id="PF25973"/>
    </source>
</evidence>
<protein>
    <submittedName>
        <fullName evidence="6">RND family efflux transporter, MFP subunit</fullName>
    </submittedName>
</protein>
<keyword evidence="7" id="KW-1185">Reference proteome</keyword>
<dbReference type="Gene3D" id="2.40.420.20">
    <property type="match status" value="1"/>
</dbReference>
<dbReference type="OrthoDB" id="106087at2"/>
<dbReference type="GO" id="GO:1990281">
    <property type="term" value="C:efflux pump complex"/>
    <property type="evidence" value="ECO:0007669"/>
    <property type="project" value="TreeGrafter"/>
</dbReference>
<dbReference type="EMBL" id="FOZL01000001">
    <property type="protein sequence ID" value="SFS05585.1"/>
    <property type="molecule type" value="Genomic_DNA"/>
</dbReference>
<feature type="compositionally biased region" description="Basic and acidic residues" evidence="2">
    <location>
        <begin position="416"/>
        <end position="430"/>
    </location>
</feature>
<dbReference type="RefSeq" id="WP_089837341.1">
    <property type="nucleotide sequence ID" value="NZ_FOZL01000001.1"/>
</dbReference>
<evidence type="ECO:0000313" key="7">
    <source>
        <dbReference type="Proteomes" id="UP000199024"/>
    </source>
</evidence>
<sequence>MTKRLGTLLTLIGACTITGCKAREEAAPRPEVYVQVAHPEQGTIAEQIQADATLAPLAQAAISPKVSAPVKRFYVQRGVRVKEGQLLATLENGDLSAAVLDNKGTYTAAQGTYENAVQATVPEDTTRAENDLKQAESTLKLNETIVAARTQLFTQGAIPGRDLDTAKAALVQAQSAYDIAKQHLDSVQKIGRKSALETAQGQLQSAKGKYLGAAAQLSYTEIHSPISGVVTDRSLFAGETAAAGTPLLTVMDTSALLAKLHMAQIQAQQLVLGATATVRIPGIEEPVHAKVSLISPALDPGSTTVEVWLRIENPKGLYKVGTPVHATITGRTAKDTLLIPAEAIQAGPDGVSKFVMLMASDGTAHKKPVTLGITTAEDVQVLDGVSATDTVITTGAYGLDEGTKVKVGKAPAAEADDAKPSAGKKDGDDK</sequence>
<evidence type="ECO:0000256" key="2">
    <source>
        <dbReference type="SAM" id="MobiDB-lite"/>
    </source>
</evidence>
<dbReference type="NCBIfam" id="TIGR01730">
    <property type="entry name" value="RND_mfp"/>
    <property type="match status" value="1"/>
</dbReference>
<dbReference type="PROSITE" id="PS51257">
    <property type="entry name" value="PROKAR_LIPOPROTEIN"/>
    <property type="match status" value="1"/>
</dbReference>
<feature type="domain" description="CzcB-like barrel-sandwich hybrid" evidence="5">
    <location>
        <begin position="60"/>
        <end position="252"/>
    </location>
</feature>
<dbReference type="Gene3D" id="2.40.50.100">
    <property type="match status" value="2"/>
</dbReference>
<dbReference type="Pfam" id="PF25973">
    <property type="entry name" value="BSH_CzcB"/>
    <property type="match status" value="1"/>
</dbReference>
<dbReference type="STRING" id="474950.SAMN05421771_1100"/>
<dbReference type="Gene3D" id="2.40.30.170">
    <property type="match status" value="1"/>
</dbReference>
<dbReference type="InterPro" id="IPR006143">
    <property type="entry name" value="RND_pump_MFP"/>
</dbReference>
<dbReference type="SUPFAM" id="SSF111369">
    <property type="entry name" value="HlyD-like secretion proteins"/>
    <property type="match status" value="2"/>
</dbReference>
<name>A0A1I6LQ23_9BACT</name>
<dbReference type="InterPro" id="IPR058647">
    <property type="entry name" value="BSH_CzcB-like"/>
</dbReference>
<evidence type="ECO:0000259" key="3">
    <source>
        <dbReference type="Pfam" id="PF25954"/>
    </source>
</evidence>
<gene>
    <name evidence="6" type="ORF">SAMN05421771_1100</name>
</gene>
<accession>A0A1I6LQ23</accession>
<feature type="domain" description="CusB-like beta-barrel" evidence="3">
    <location>
        <begin position="261"/>
        <end position="329"/>
    </location>
</feature>
<dbReference type="Pfam" id="PF25954">
    <property type="entry name" value="Beta-barrel_RND_2"/>
    <property type="match status" value="1"/>
</dbReference>
<comment type="similarity">
    <text evidence="1">Belongs to the membrane fusion protein (MFP) (TC 8.A.1) family.</text>
</comment>
<dbReference type="Gene3D" id="1.10.287.470">
    <property type="entry name" value="Helix hairpin bin"/>
    <property type="match status" value="2"/>
</dbReference>
<dbReference type="InterPro" id="IPR058627">
    <property type="entry name" value="MdtA-like_C"/>
</dbReference>